<dbReference type="Gene3D" id="3.40.50.1820">
    <property type="entry name" value="alpha/beta hydrolase"/>
    <property type="match status" value="1"/>
</dbReference>
<dbReference type="RefSeq" id="WP_381507321.1">
    <property type="nucleotide sequence ID" value="NZ_JBHUOM010000025.1"/>
</dbReference>
<evidence type="ECO:0000313" key="5">
    <source>
        <dbReference type="Proteomes" id="UP001597512"/>
    </source>
</evidence>
<reference evidence="5" key="1">
    <citation type="journal article" date="2019" name="Int. J. Syst. Evol. Microbiol.">
        <title>The Global Catalogue of Microorganisms (GCM) 10K type strain sequencing project: providing services to taxonomists for standard genome sequencing and annotation.</title>
        <authorList>
            <consortium name="The Broad Institute Genomics Platform"/>
            <consortium name="The Broad Institute Genome Sequencing Center for Infectious Disease"/>
            <person name="Wu L."/>
            <person name="Ma J."/>
        </authorList>
    </citation>
    <scope>NUCLEOTIDE SEQUENCE [LARGE SCALE GENOMIC DNA]</scope>
    <source>
        <strain evidence="5">KCTC 52490</strain>
    </source>
</reference>
<dbReference type="PANTHER" id="PTHR43798:SF33">
    <property type="entry name" value="HYDROLASE, PUTATIVE (AFU_ORTHOLOGUE AFUA_2G14860)-RELATED"/>
    <property type="match status" value="1"/>
</dbReference>
<evidence type="ECO:0000259" key="3">
    <source>
        <dbReference type="Pfam" id="PF00561"/>
    </source>
</evidence>
<comment type="caution">
    <text evidence="4">The sequence shown here is derived from an EMBL/GenBank/DDBJ whole genome shotgun (WGS) entry which is preliminary data.</text>
</comment>
<sequence length="278" mass="31783">MKYYAVLLLWFYSTLFGYGQDGFTEEPPRLAYWQVGQNKETVIVLHGGPGAPHQYLRPEFDALSKTARVIYYDQRGCGKSDTSSSYIWQGHVNDLNRLVHTLAKDQKVFLAGSSWGSVLAILYTYTHPEDIKGLILSGTVPWYGDEGVYERNYAPPTKIQKLTIIEKRLITQPITGGRTKTDTVKITKEFEAYLGLPQYEAMMSRITAPKAERLTQIQVPILLFNGTYDRRLDWVDEYVKLFPNVKVYTLSEAGHDAWLSNPDLFFSISNEFIKNNSK</sequence>
<gene>
    <name evidence="4" type="ORF">ACFS25_26615</name>
</gene>
<dbReference type="InterPro" id="IPR029058">
    <property type="entry name" value="AB_hydrolase_fold"/>
</dbReference>
<evidence type="ECO:0000313" key="4">
    <source>
        <dbReference type="EMBL" id="MFD2937374.1"/>
    </source>
</evidence>
<keyword evidence="2 4" id="KW-0378">Hydrolase</keyword>
<dbReference type="PRINTS" id="PR00793">
    <property type="entry name" value="PROAMNOPTASE"/>
</dbReference>
<protein>
    <submittedName>
        <fullName evidence="4">Alpha/beta fold hydrolase</fullName>
    </submittedName>
</protein>
<dbReference type="GO" id="GO:0016787">
    <property type="term" value="F:hydrolase activity"/>
    <property type="evidence" value="ECO:0007669"/>
    <property type="project" value="UniProtKB-KW"/>
</dbReference>
<dbReference type="SUPFAM" id="SSF53474">
    <property type="entry name" value="alpha/beta-Hydrolases"/>
    <property type="match status" value="1"/>
</dbReference>
<dbReference type="PANTHER" id="PTHR43798">
    <property type="entry name" value="MONOACYLGLYCEROL LIPASE"/>
    <property type="match status" value="1"/>
</dbReference>
<evidence type="ECO:0000256" key="1">
    <source>
        <dbReference type="ARBA" id="ARBA00010088"/>
    </source>
</evidence>
<name>A0ABW6APF6_9BACT</name>
<keyword evidence="5" id="KW-1185">Reference proteome</keyword>
<dbReference type="InterPro" id="IPR002410">
    <property type="entry name" value="Peptidase_S33"/>
</dbReference>
<dbReference type="Pfam" id="PF00561">
    <property type="entry name" value="Abhydrolase_1"/>
    <property type="match status" value="1"/>
</dbReference>
<dbReference type="Proteomes" id="UP001597512">
    <property type="component" value="Unassembled WGS sequence"/>
</dbReference>
<accession>A0ABW6APF6</accession>
<dbReference type="EMBL" id="JBHUOM010000025">
    <property type="protein sequence ID" value="MFD2937374.1"/>
    <property type="molecule type" value="Genomic_DNA"/>
</dbReference>
<proteinExistence type="inferred from homology"/>
<feature type="domain" description="AB hydrolase-1" evidence="3">
    <location>
        <begin position="41"/>
        <end position="261"/>
    </location>
</feature>
<evidence type="ECO:0000256" key="2">
    <source>
        <dbReference type="ARBA" id="ARBA00022801"/>
    </source>
</evidence>
<organism evidence="4 5">
    <name type="scientific">Spirosoma flavum</name>
    <dbReference type="NCBI Taxonomy" id="2048557"/>
    <lineage>
        <taxon>Bacteria</taxon>
        <taxon>Pseudomonadati</taxon>
        <taxon>Bacteroidota</taxon>
        <taxon>Cytophagia</taxon>
        <taxon>Cytophagales</taxon>
        <taxon>Cytophagaceae</taxon>
        <taxon>Spirosoma</taxon>
    </lineage>
</organism>
<comment type="similarity">
    <text evidence="1">Belongs to the peptidase S33 family.</text>
</comment>
<dbReference type="InterPro" id="IPR050266">
    <property type="entry name" value="AB_hydrolase_sf"/>
</dbReference>
<dbReference type="InterPro" id="IPR000073">
    <property type="entry name" value="AB_hydrolase_1"/>
</dbReference>